<dbReference type="OrthoDB" id="1919336at2759"/>
<keyword evidence="4" id="KW-0238">DNA-binding</keyword>
<dbReference type="GO" id="GO:0003677">
    <property type="term" value="F:DNA binding"/>
    <property type="evidence" value="ECO:0007669"/>
    <property type="project" value="UniProtKB-KW"/>
</dbReference>
<evidence type="ECO:0000259" key="9">
    <source>
        <dbReference type="PROSITE" id="PS50048"/>
    </source>
</evidence>
<feature type="transmembrane region" description="Helical" evidence="8">
    <location>
        <begin position="517"/>
        <end position="538"/>
    </location>
</feature>
<dbReference type="CDD" id="cd00067">
    <property type="entry name" value="GAL4"/>
    <property type="match status" value="1"/>
</dbReference>
<evidence type="ECO:0000313" key="11">
    <source>
        <dbReference type="Proteomes" id="UP000193689"/>
    </source>
</evidence>
<evidence type="ECO:0000256" key="8">
    <source>
        <dbReference type="SAM" id="Phobius"/>
    </source>
</evidence>
<dbReference type="InterPro" id="IPR036864">
    <property type="entry name" value="Zn2-C6_fun-type_DNA-bd_sf"/>
</dbReference>
<dbReference type="SUPFAM" id="SSF57701">
    <property type="entry name" value="Zn2/Cys6 DNA-binding domain"/>
    <property type="match status" value="1"/>
</dbReference>
<evidence type="ECO:0000256" key="5">
    <source>
        <dbReference type="ARBA" id="ARBA00023163"/>
    </source>
</evidence>
<dbReference type="GO" id="GO:0000981">
    <property type="term" value="F:DNA-binding transcription factor activity, RNA polymerase II-specific"/>
    <property type="evidence" value="ECO:0007669"/>
    <property type="project" value="InterPro"/>
</dbReference>
<keyword evidence="8" id="KW-1133">Transmembrane helix</keyword>
<keyword evidence="1" id="KW-0479">Metal-binding</keyword>
<dbReference type="PANTHER" id="PTHR36206:SF13">
    <property type="entry name" value="TRANSCRIPTIONAL REGULATORY PROTEIN MOC3"/>
    <property type="match status" value="1"/>
</dbReference>
<keyword evidence="11" id="KW-1185">Reference proteome</keyword>
<gene>
    <name evidence="10" type="ORF">BCR38DRAFT_98188</name>
</gene>
<dbReference type="STRING" id="1141098.A0A1Y2EGX4"/>
<dbReference type="AlphaFoldDB" id="A0A1Y2EGX4"/>
<reference evidence="10 11" key="1">
    <citation type="submission" date="2016-07" db="EMBL/GenBank/DDBJ databases">
        <title>Pervasive Adenine N6-methylation of Active Genes in Fungi.</title>
        <authorList>
            <consortium name="DOE Joint Genome Institute"/>
            <person name="Mondo S.J."/>
            <person name="Dannebaum R.O."/>
            <person name="Kuo R.C."/>
            <person name="Labutti K."/>
            <person name="Haridas S."/>
            <person name="Kuo A."/>
            <person name="Salamov A."/>
            <person name="Ahrendt S.R."/>
            <person name="Lipzen A."/>
            <person name="Sullivan W."/>
            <person name="Andreopoulos W.B."/>
            <person name="Clum A."/>
            <person name="Lindquist E."/>
            <person name="Daum C."/>
            <person name="Ramamoorthy G.K."/>
            <person name="Gryganskyi A."/>
            <person name="Culley D."/>
            <person name="Magnuson J.K."/>
            <person name="James T.Y."/>
            <person name="O'Malley M.A."/>
            <person name="Stajich J.E."/>
            <person name="Spatafora J.W."/>
            <person name="Visel A."/>
            <person name="Grigoriev I.V."/>
        </authorList>
    </citation>
    <scope>NUCLEOTIDE SEQUENCE [LARGE SCALE GENOMIC DNA]</scope>
    <source>
        <strain evidence="10 11">CBS 129021</strain>
    </source>
</reference>
<dbReference type="GeneID" id="63782037"/>
<feature type="domain" description="Zn(2)-C6 fungal-type" evidence="9">
    <location>
        <begin position="55"/>
        <end position="83"/>
    </location>
</feature>
<keyword evidence="8" id="KW-0812">Transmembrane</keyword>
<evidence type="ECO:0000256" key="2">
    <source>
        <dbReference type="ARBA" id="ARBA00022833"/>
    </source>
</evidence>
<evidence type="ECO:0000256" key="6">
    <source>
        <dbReference type="ARBA" id="ARBA00023242"/>
    </source>
</evidence>
<dbReference type="Proteomes" id="UP000193689">
    <property type="component" value="Unassembled WGS sequence"/>
</dbReference>
<dbReference type="InterPro" id="IPR001138">
    <property type="entry name" value="Zn2Cys6_DnaBD"/>
</dbReference>
<dbReference type="PROSITE" id="PS00463">
    <property type="entry name" value="ZN2_CY6_FUNGAL_1"/>
    <property type="match status" value="1"/>
</dbReference>
<dbReference type="Pfam" id="PF00172">
    <property type="entry name" value="Zn_clus"/>
    <property type="match status" value="1"/>
</dbReference>
<comment type="caution">
    <text evidence="10">The sequence shown here is derived from an EMBL/GenBank/DDBJ whole genome shotgun (WGS) entry which is preliminary data.</text>
</comment>
<accession>A0A1Y2EGX4</accession>
<organism evidence="10 11">
    <name type="scientific">Pseudomassariella vexata</name>
    <dbReference type="NCBI Taxonomy" id="1141098"/>
    <lineage>
        <taxon>Eukaryota</taxon>
        <taxon>Fungi</taxon>
        <taxon>Dikarya</taxon>
        <taxon>Ascomycota</taxon>
        <taxon>Pezizomycotina</taxon>
        <taxon>Sordariomycetes</taxon>
        <taxon>Xylariomycetidae</taxon>
        <taxon>Amphisphaeriales</taxon>
        <taxon>Pseudomassariaceae</taxon>
        <taxon>Pseudomassariella</taxon>
    </lineage>
</organism>
<keyword evidence="3" id="KW-0805">Transcription regulation</keyword>
<dbReference type="PANTHER" id="PTHR36206">
    <property type="entry name" value="ASPERCRYPTIN BIOSYNTHESIS CLUSTER-SPECIFIC TRANSCRIPTION REGULATOR ATNN-RELATED"/>
    <property type="match status" value="1"/>
</dbReference>
<dbReference type="InterPro" id="IPR052360">
    <property type="entry name" value="Transcr_Regulatory_Proteins"/>
</dbReference>
<protein>
    <recommendedName>
        <fullName evidence="9">Zn(2)-C6 fungal-type domain-containing protein</fullName>
    </recommendedName>
</protein>
<evidence type="ECO:0000256" key="3">
    <source>
        <dbReference type="ARBA" id="ARBA00023015"/>
    </source>
</evidence>
<keyword evidence="5" id="KW-0804">Transcription</keyword>
<evidence type="ECO:0000256" key="7">
    <source>
        <dbReference type="SAM" id="MobiDB-lite"/>
    </source>
</evidence>
<evidence type="ECO:0000313" key="10">
    <source>
        <dbReference type="EMBL" id="ORY70035.1"/>
    </source>
</evidence>
<dbReference type="InParanoid" id="A0A1Y2EGX4"/>
<evidence type="ECO:0000256" key="1">
    <source>
        <dbReference type="ARBA" id="ARBA00022723"/>
    </source>
</evidence>
<feature type="region of interest" description="Disordered" evidence="7">
    <location>
        <begin position="94"/>
        <end position="121"/>
    </location>
</feature>
<dbReference type="PROSITE" id="PS50048">
    <property type="entry name" value="ZN2_CY6_FUNGAL_2"/>
    <property type="match status" value="1"/>
</dbReference>
<keyword evidence="6" id="KW-0539">Nucleus</keyword>
<dbReference type="Gene3D" id="4.10.240.10">
    <property type="entry name" value="Zn(2)-C6 fungal-type DNA-binding domain"/>
    <property type="match status" value="1"/>
</dbReference>
<keyword evidence="8" id="KW-0472">Membrane</keyword>
<sequence length="631" mass="69592">MMAGAARPGSLWSSLDEGEALMPPAAQQKQMTVVTAAAPPKPNRTRAFHRKTKGGCITCKKRRIKCDERHPSCQKCEKASVKCLGYKPLGRTGRLAPLRPRDATPSTTTVSPPSPVGMGTKAKARKAWGADILPEPRSSTMSSAASSSSASSTAILTTVSNALPPFSLRESEVPYFDVFRFHIASQFVGFSDSRLWERAVMQEVVADEGIRQSVLAVSAMYRAFFLHPGQLKEINGVPMAAVRFDGRSLFDVHHRAAVAHHMKAMALYRRRLQTTSVPPTMRNVLVATMLFIAFEHMQGNFGGVDRLVSSGLCALQESIVMVKRKGYRSSSITLSLSCSPEAGAGASLFDTRSGSEDLEQVELLHQRMAVLSPLTSFFHPATDAPPTHINPSGAFPKPDDSFDTLFSLWKFQICQTMAFFGEAHYYTAYPDTEGLLPTVEKNRREFISRQTVWLAFLKTHLHANQDPVTRVALKLMHLHSKVSIIVLTGILDPTESAYGALTADFRMVLDGFIVQNYIALEMGVPVAATLPVICFIACKCRDRQVRMRAVDALDEVPKDGFGADLIVQSVRALVDLEEKQRDASSGLIPVQARYSWTDGTWNFHKCQLRSRFTKLAAVDDRTSAKVRTFDF</sequence>
<keyword evidence="2" id="KW-0862">Zinc</keyword>
<proteinExistence type="predicted"/>
<evidence type="ECO:0000256" key="4">
    <source>
        <dbReference type="ARBA" id="ARBA00023125"/>
    </source>
</evidence>
<dbReference type="SMART" id="SM00066">
    <property type="entry name" value="GAL4"/>
    <property type="match status" value="1"/>
</dbReference>
<dbReference type="EMBL" id="MCFJ01000002">
    <property type="protein sequence ID" value="ORY70035.1"/>
    <property type="molecule type" value="Genomic_DNA"/>
</dbReference>
<dbReference type="RefSeq" id="XP_040719985.1">
    <property type="nucleotide sequence ID" value="XM_040865825.1"/>
</dbReference>
<dbReference type="GO" id="GO:0008270">
    <property type="term" value="F:zinc ion binding"/>
    <property type="evidence" value="ECO:0007669"/>
    <property type="project" value="InterPro"/>
</dbReference>
<name>A0A1Y2EGX4_9PEZI</name>